<dbReference type="EMBL" id="CAFAZX010000022">
    <property type="protein sequence ID" value="CAB4841935.1"/>
    <property type="molecule type" value="Genomic_DNA"/>
</dbReference>
<dbReference type="EMBL" id="CAFBOJ010000136">
    <property type="protein sequence ID" value="CAB4987193.1"/>
    <property type="molecule type" value="Genomic_DNA"/>
</dbReference>
<dbReference type="PANTHER" id="PTHR43183">
    <property type="entry name" value="HYPOTHETICAL DIHYDROXYACID DEHYDRATASE (EUROFUNG)-RELATED"/>
    <property type="match status" value="1"/>
</dbReference>
<reference evidence="11" key="1">
    <citation type="submission" date="2020-05" db="EMBL/GenBank/DDBJ databases">
        <authorList>
            <person name="Chiriac C."/>
            <person name="Salcher M."/>
            <person name="Ghai R."/>
            <person name="Kavagutti S V."/>
        </authorList>
    </citation>
    <scope>NUCLEOTIDE SEQUENCE</scope>
</reference>
<dbReference type="SUPFAM" id="SSF143975">
    <property type="entry name" value="IlvD/EDD N-terminal domain-like"/>
    <property type="match status" value="1"/>
</dbReference>
<proteinExistence type="inferred from homology"/>
<dbReference type="InterPro" id="IPR000581">
    <property type="entry name" value="ILV_EDD_N"/>
</dbReference>
<feature type="domain" description="Dihydroxy-acid/6-phosphogluconate dehydratase C-terminal" evidence="7">
    <location>
        <begin position="364"/>
        <end position="559"/>
    </location>
</feature>
<accession>A0A6J7BA62</accession>
<evidence type="ECO:0000256" key="3">
    <source>
        <dbReference type="ARBA" id="ARBA00023004"/>
    </source>
</evidence>
<comment type="similarity">
    <text evidence="1">Belongs to the IlvD/Edd family.</text>
</comment>
<dbReference type="InterPro" id="IPR020558">
    <property type="entry name" value="DiOHA_6PGluconate_deHydtase_CS"/>
</dbReference>
<evidence type="ECO:0000313" key="12">
    <source>
        <dbReference type="EMBL" id="CAB4987193.1"/>
    </source>
</evidence>
<keyword evidence="2" id="KW-0479">Metal-binding</keyword>
<evidence type="ECO:0000313" key="8">
    <source>
        <dbReference type="EMBL" id="CAB4649440.1"/>
    </source>
</evidence>
<evidence type="ECO:0000256" key="4">
    <source>
        <dbReference type="ARBA" id="ARBA00023014"/>
    </source>
</evidence>
<dbReference type="EMBL" id="CAEZWO010000003">
    <property type="protein sequence ID" value="CAB4649440.1"/>
    <property type="molecule type" value="Genomic_DNA"/>
</dbReference>
<dbReference type="FunFam" id="3.50.30.80:FF:000001">
    <property type="entry name" value="Dihydroxy-acid dehydratase"/>
    <property type="match status" value="1"/>
</dbReference>
<dbReference type="PROSITE" id="PS00886">
    <property type="entry name" value="ILVD_EDD_1"/>
    <property type="match status" value="1"/>
</dbReference>
<keyword evidence="5" id="KW-0456">Lyase</keyword>
<dbReference type="InterPro" id="IPR056740">
    <property type="entry name" value="ILV_EDD_C"/>
</dbReference>
<dbReference type="InterPro" id="IPR052352">
    <property type="entry name" value="Sugar_Degrad_Dehydratases"/>
</dbReference>
<name>A0A6J7BA62_9ZZZZ</name>
<evidence type="ECO:0000259" key="7">
    <source>
        <dbReference type="Pfam" id="PF24877"/>
    </source>
</evidence>
<dbReference type="Gene3D" id="3.50.30.80">
    <property type="entry name" value="IlvD/EDD C-terminal domain-like"/>
    <property type="match status" value="1"/>
</dbReference>
<dbReference type="SUPFAM" id="SSF52016">
    <property type="entry name" value="LeuD/IlvD-like"/>
    <property type="match status" value="1"/>
</dbReference>
<dbReference type="EMBL" id="CAEZYB010000088">
    <property type="protein sequence ID" value="CAB4708091.1"/>
    <property type="molecule type" value="Genomic_DNA"/>
</dbReference>
<evidence type="ECO:0000313" key="9">
    <source>
        <dbReference type="EMBL" id="CAB4708091.1"/>
    </source>
</evidence>
<evidence type="ECO:0000256" key="1">
    <source>
        <dbReference type="ARBA" id="ARBA00006486"/>
    </source>
</evidence>
<dbReference type="Pfam" id="PF00920">
    <property type="entry name" value="ILVD_EDD_N"/>
    <property type="match status" value="1"/>
</dbReference>
<dbReference type="Pfam" id="PF24877">
    <property type="entry name" value="ILV_EDD_C"/>
    <property type="match status" value="1"/>
</dbReference>
<dbReference type="NCBIfam" id="NF009560">
    <property type="entry name" value="PRK13017.1"/>
    <property type="match status" value="1"/>
</dbReference>
<keyword evidence="4" id="KW-0411">Iron-sulfur</keyword>
<dbReference type="EMBL" id="CAFABI010000141">
    <property type="protein sequence ID" value="CAB4832516.1"/>
    <property type="molecule type" value="Genomic_DNA"/>
</dbReference>
<dbReference type="NCBIfam" id="NF004784">
    <property type="entry name" value="PRK06131.1"/>
    <property type="match status" value="1"/>
</dbReference>
<organism evidence="11">
    <name type="scientific">freshwater metagenome</name>
    <dbReference type="NCBI Taxonomy" id="449393"/>
    <lineage>
        <taxon>unclassified sequences</taxon>
        <taxon>metagenomes</taxon>
        <taxon>ecological metagenomes</taxon>
    </lineage>
</organism>
<evidence type="ECO:0000259" key="6">
    <source>
        <dbReference type="Pfam" id="PF00920"/>
    </source>
</evidence>
<evidence type="ECO:0000313" key="11">
    <source>
        <dbReference type="EMBL" id="CAB4841935.1"/>
    </source>
</evidence>
<dbReference type="InterPro" id="IPR037237">
    <property type="entry name" value="IlvD/EDD_N"/>
</dbReference>
<sequence length="577" mass="61687">MSEDPGKGKRRSSEWFAGTGKNGFIHRSWMRNQGFAPDLFDGRPVIGIGSTWSEFTPCNAHLHKVAESIKRGVWEAGGFPLEFPAMSLGEPIMRPTTMLFRNLLAMEIEELIHANPMDGVILLAGCDKTTPGMLMGAASVNLPTLMMTGGPMLNGKFRGKDIGSGTDAWKFADEVRNGTMTEEEFTEAETCMARSAGHCMTMGTASTMASVTEALGVQLPGSAAIPAVDSRRYALAQIAGRRIVEMVKEDLTLSKILTRDAFENAIKVNAAVGGSTNAVVHLLALAGRVGVPLSLADFDSLARDIPVVVNLMPSGKYLMEDFYYAGGIPVVMAELGNLIHRDHITVSGKTVAENIEKAKNWNEDVITPMSNPFQSAGSGTVVLTGTLAPDGAVLKISAASPHLLKHRGKARVFSNVEEYNVAADDMNMDVEAGDIIVLQNAGPKGYPGFPEVGNVSMPRKLLAQGITDMIRVSDARMSGTAFGTVVLHVSPEAAVGGPLALVMTGDEIDLDVENRKLDLLVSEEVLAERRKNWTPPTGGPTRGWSKLYVDHVMQANTGADLDFLLGGSGSEVGRHSH</sequence>
<keyword evidence="3" id="KW-0408">Iron</keyword>
<protein>
    <submittedName>
        <fullName evidence="11">Unannotated protein</fullName>
    </submittedName>
</protein>
<dbReference type="GO" id="GO:0051536">
    <property type="term" value="F:iron-sulfur cluster binding"/>
    <property type="evidence" value="ECO:0007669"/>
    <property type="project" value="UniProtKB-KW"/>
</dbReference>
<gene>
    <name evidence="8" type="ORF">UFOPK2254_00054</name>
    <name evidence="9" type="ORF">UFOPK2646_00821</name>
    <name evidence="10" type="ORF">UFOPK3197_01062</name>
    <name evidence="11" type="ORF">UFOPK3241_00553</name>
    <name evidence="12" type="ORF">UFOPK3937_01096</name>
</gene>
<dbReference type="GO" id="GO:0016836">
    <property type="term" value="F:hydro-lyase activity"/>
    <property type="evidence" value="ECO:0007669"/>
    <property type="project" value="UniProtKB-ARBA"/>
</dbReference>
<dbReference type="PANTHER" id="PTHR43183:SF1">
    <property type="entry name" value="HYPOTHETICAL DIHYDROXY-ACID DEHYDRATASE (EUROFUNG)-RELATED"/>
    <property type="match status" value="1"/>
</dbReference>
<evidence type="ECO:0000313" key="10">
    <source>
        <dbReference type="EMBL" id="CAB4832516.1"/>
    </source>
</evidence>
<dbReference type="AlphaFoldDB" id="A0A6J7BA62"/>
<dbReference type="InterPro" id="IPR042096">
    <property type="entry name" value="Dihydro-acid_dehy_C"/>
</dbReference>
<evidence type="ECO:0000256" key="5">
    <source>
        <dbReference type="ARBA" id="ARBA00023239"/>
    </source>
</evidence>
<evidence type="ECO:0000256" key="2">
    <source>
        <dbReference type="ARBA" id="ARBA00022723"/>
    </source>
</evidence>
<feature type="domain" description="Dihydroxy-acid/6-phosphogluconate dehydratase N-terminal" evidence="6">
    <location>
        <begin position="43"/>
        <end position="354"/>
    </location>
</feature>
<dbReference type="GO" id="GO:0046872">
    <property type="term" value="F:metal ion binding"/>
    <property type="evidence" value="ECO:0007669"/>
    <property type="project" value="UniProtKB-KW"/>
</dbReference>